<accession>K2MR03</accession>
<evidence type="ECO:0000313" key="1">
    <source>
        <dbReference type="EMBL" id="EKF19782.1"/>
    </source>
</evidence>
<proteinExistence type="predicted"/>
<dbReference type="AlphaFoldDB" id="K2MR03"/>
<organism evidence="1 2">
    <name type="scientific">Nitratireductor pacificus pht-3B</name>
    <dbReference type="NCBI Taxonomy" id="391937"/>
    <lineage>
        <taxon>Bacteria</taxon>
        <taxon>Pseudomonadati</taxon>
        <taxon>Pseudomonadota</taxon>
        <taxon>Alphaproteobacteria</taxon>
        <taxon>Hyphomicrobiales</taxon>
        <taxon>Phyllobacteriaceae</taxon>
        <taxon>Nitratireductor</taxon>
    </lineage>
</organism>
<dbReference type="Proteomes" id="UP000006786">
    <property type="component" value="Unassembled WGS sequence"/>
</dbReference>
<dbReference type="EMBL" id="AMRM01000005">
    <property type="protein sequence ID" value="EKF19782.1"/>
    <property type="molecule type" value="Genomic_DNA"/>
</dbReference>
<protein>
    <submittedName>
        <fullName evidence="1">Uncharacterized protein</fullName>
    </submittedName>
</protein>
<comment type="caution">
    <text evidence="1">The sequence shown here is derived from an EMBL/GenBank/DDBJ whole genome shotgun (WGS) entry which is preliminary data.</text>
</comment>
<name>K2MR03_9HYPH</name>
<gene>
    <name evidence="1" type="ORF">NA2_05558</name>
</gene>
<reference evidence="1 2" key="1">
    <citation type="journal article" date="2012" name="J. Bacteriol.">
        <title>Genome Sequence of Nitratireductor pacificus Type Strain pht-3B.</title>
        <authorList>
            <person name="Lai Q."/>
            <person name="Li G."/>
            <person name="Shao Z."/>
        </authorList>
    </citation>
    <scope>NUCLEOTIDE SEQUENCE [LARGE SCALE GENOMIC DNA]</scope>
    <source>
        <strain evidence="2">pht-3B</strain>
    </source>
</reference>
<keyword evidence="2" id="KW-1185">Reference proteome</keyword>
<evidence type="ECO:0000313" key="2">
    <source>
        <dbReference type="Proteomes" id="UP000006786"/>
    </source>
</evidence>
<sequence length="84" mass="9460">MARHMHADVELVVRSDDELTAYLARSLTAQEKNIVSGFIERLLAAGLNDEGLVKIWSETGSDCYLRKGYAELFYRDLLAALRAQ</sequence>